<dbReference type="RefSeq" id="WP_244796759.1">
    <property type="nucleotide sequence ID" value="NZ_CP091511.1"/>
</dbReference>
<reference evidence="1 2" key="1">
    <citation type="journal article" date="2022" name="Res Sq">
        <title>Evolution of multicellular longitudinally dividing oral cavity symbionts (Neisseriaceae).</title>
        <authorList>
            <person name="Nyongesa S."/>
            <person name="Weber P."/>
            <person name="Bernet E."/>
            <person name="Pullido F."/>
            <person name="Nieckarz M."/>
            <person name="Delaby M."/>
            <person name="Nieves C."/>
            <person name="Viehboeck T."/>
            <person name="Krause N."/>
            <person name="Rivera-Millot A."/>
            <person name="Nakamura A."/>
            <person name="Vischer N."/>
            <person name="VanNieuwenhze M."/>
            <person name="Brun Y."/>
            <person name="Cava F."/>
            <person name="Bulgheresi S."/>
            <person name="Veyrier F."/>
        </authorList>
    </citation>
    <scope>NUCLEOTIDE SEQUENCE [LARGE SCALE GENOMIC DNA]</scope>
    <source>
        <strain evidence="1 2">SN4</strain>
    </source>
</reference>
<dbReference type="EMBL" id="CP091511">
    <property type="protein sequence ID" value="UOO89297.1"/>
    <property type="molecule type" value="Genomic_DNA"/>
</dbReference>
<accession>A0ABY4E183</accession>
<organism evidence="1 2">
    <name type="scientific">Vitreoscilla massiliensis</name>
    <dbReference type="NCBI Taxonomy" id="1689272"/>
    <lineage>
        <taxon>Bacteria</taxon>
        <taxon>Pseudomonadati</taxon>
        <taxon>Pseudomonadota</taxon>
        <taxon>Betaproteobacteria</taxon>
        <taxon>Neisseriales</taxon>
        <taxon>Neisseriaceae</taxon>
        <taxon>Vitreoscilla</taxon>
    </lineage>
</organism>
<dbReference type="InterPro" id="IPR015943">
    <property type="entry name" value="WD40/YVTN_repeat-like_dom_sf"/>
</dbReference>
<protein>
    <submittedName>
        <fullName evidence="1">Uncharacterized protein</fullName>
    </submittedName>
</protein>
<keyword evidence="2" id="KW-1185">Reference proteome</keyword>
<dbReference type="Gene3D" id="2.130.10.10">
    <property type="entry name" value="YVTN repeat-like/Quinoprotein amine dehydrogenase"/>
    <property type="match status" value="1"/>
</dbReference>
<evidence type="ECO:0000313" key="1">
    <source>
        <dbReference type="EMBL" id="UOO89297.1"/>
    </source>
</evidence>
<sequence>MASGQTAQAQITYSFEHYPLPPIPSSMQNSAEVQQWRLSAIALSKFRTPYRVENQAGRLYISVGNTQPQSYPVANGQLIFNNRGEWGAQLYFQANGSSNPPLKIKEAQYGNFKKDLTLDGKLYFLEASMHLDGYEGGLFELTSTEQGYDYQEVLHIKDSAPVDVVSYQGAWYIICNNSLYVVKDGVGQRYFYFFYNRMEPNSIAVLDEEHIWVGTNNSGIAKFNLKSQGMKFYLDKHQANKSST</sequence>
<gene>
    <name evidence="1" type="ORF">LVJ82_17940</name>
</gene>
<evidence type="ECO:0000313" key="2">
    <source>
        <dbReference type="Proteomes" id="UP000832011"/>
    </source>
</evidence>
<dbReference type="Proteomes" id="UP000832011">
    <property type="component" value="Chromosome"/>
</dbReference>
<proteinExistence type="predicted"/>
<name>A0ABY4E183_9NEIS</name>